<dbReference type="GO" id="GO:0043772">
    <property type="term" value="F:acyl-phosphate glycerol-3-phosphate acyltransferase activity"/>
    <property type="evidence" value="ECO:0007669"/>
    <property type="project" value="UniProtKB-UniRule"/>
</dbReference>
<dbReference type="EMBL" id="AP012057">
    <property type="protein sequence ID" value="BAN04060.1"/>
    <property type="molecule type" value="Genomic_DNA"/>
</dbReference>
<organism evidence="11 12">
    <name type="scientific">Ilumatobacter coccineus (strain NBRC 103263 / KCTC 29153 / YM16-304)</name>
    <dbReference type="NCBI Taxonomy" id="1313172"/>
    <lineage>
        <taxon>Bacteria</taxon>
        <taxon>Bacillati</taxon>
        <taxon>Actinomycetota</taxon>
        <taxon>Acidimicrobiia</taxon>
        <taxon>Acidimicrobiales</taxon>
        <taxon>Ilumatobacteraceae</taxon>
        <taxon>Ilumatobacter</taxon>
    </lineage>
</organism>
<comment type="function">
    <text evidence="10">Catalyzes the transfer of an acyl group from acyl-phosphate (acyl-PO(4)) to glycerol-3-phosphate (G3P) to form lysophosphatidic acid (LPA). This enzyme utilizes acyl-phosphate as fatty acyl donor, but not acyl-CoA or acyl-ACP.</text>
</comment>
<dbReference type="GO" id="GO:0005886">
    <property type="term" value="C:plasma membrane"/>
    <property type="evidence" value="ECO:0007669"/>
    <property type="project" value="UniProtKB-SubCell"/>
</dbReference>
<comment type="subunit">
    <text evidence="10">Probably interacts with PlsX.</text>
</comment>
<dbReference type="HAMAP" id="MF_01043">
    <property type="entry name" value="PlsY"/>
    <property type="match status" value="1"/>
</dbReference>
<keyword evidence="9 10" id="KW-1208">Phospholipid metabolism</keyword>
<keyword evidence="7 10" id="KW-0472">Membrane</keyword>
<evidence type="ECO:0000256" key="3">
    <source>
        <dbReference type="ARBA" id="ARBA00022679"/>
    </source>
</evidence>
<evidence type="ECO:0000256" key="6">
    <source>
        <dbReference type="ARBA" id="ARBA00023098"/>
    </source>
</evidence>
<comment type="pathway">
    <text evidence="10">Lipid metabolism; phospholipid metabolism.</text>
</comment>
<dbReference type="EC" id="2.3.1.275" evidence="10"/>
<keyword evidence="6 10" id="KW-0443">Lipid metabolism</keyword>
<proteinExistence type="inferred from homology"/>
<sequence>MVVIVAGYLIGSIPLANLVAGRHSAVDLRTVGDRNPGFWNARETMGRMAAVPVFVGDVAKGLLAAGVGLALADEGVWGLPYIAGGAAMVGHAFPLFARFVGGRSILTFVGTVLVAAPVATLISIGLLLVVFGATRSFAWGARAGMLVLPFVQLAVDGPFRTAATGALMTFIGLRFAMAAMADRKRSGVTAAAP</sequence>
<evidence type="ECO:0000313" key="11">
    <source>
        <dbReference type="EMBL" id="BAN04060.1"/>
    </source>
</evidence>
<evidence type="ECO:0000256" key="4">
    <source>
        <dbReference type="ARBA" id="ARBA00022692"/>
    </source>
</evidence>
<dbReference type="Pfam" id="PF02660">
    <property type="entry name" value="G3P_acyltransf"/>
    <property type="match status" value="1"/>
</dbReference>
<dbReference type="SMART" id="SM01207">
    <property type="entry name" value="G3P_acyltransf"/>
    <property type="match status" value="1"/>
</dbReference>
<dbReference type="PANTHER" id="PTHR30309:SF0">
    <property type="entry name" value="GLYCEROL-3-PHOSPHATE ACYLTRANSFERASE-RELATED"/>
    <property type="match status" value="1"/>
</dbReference>
<keyword evidence="8 10" id="KW-0594">Phospholipid biosynthesis</keyword>
<evidence type="ECO:0000256" key="10">
    <source>
        <dbReference type="HAMAP-Rule" id="MF_01043"/>
    </source>
</evidence>
<keyword evidence="4 10" id="KW-0812">Transmembrane</keyword>
<keyword evidence="3 10" id="KW-0808">Transferase</keyword>
<comment type="catalytic activity">
    <reaction evidence="10">
        <text>an acyl phosphate + sn-glycerol 3-phosphate = a 1-acyl-sn-glycero-3-phosphate + phosphate</text>
        <dbReference type="Rhea" id="RHEA:34075"/>
        <dbReference type="ChEBI" id="CHEBI:43474"/>
        <dbReference type="ChEBI" id="CHEBI:57597"/>
        <dbReference type="ChEBI" id="CHEBI:57970"/>
        <dbReference type="ChEBI" id="CHEBI:59918"/>
        <dbReference type="EC" id="2.3.1.275"/>
    </reaction>
</comment>
<reference evidence="11 12" key="1">
    <citation type="journal article" date="2013" name="Int. J. Syst. Evol. Microbiol.">
        <title>Ilumatobacter nonamiense sp. nov. and Ilumatobacter coccineum sp. nov., isolated from seashore sand.</title>
        <authorList>
            <person name="Matsumoto A."/>
            <person name="Kasai H."/>
            <person name="Matsuo Y."/>
            <person name="Shizuri Y."/>
            <person name="Ichikawa N."/>
            <person name="Fujita N."/>
            <person name="Omura S."/>
            <person name="Takahashi Y."/>
        </authorList>
    </citation>
    <scope>NUCLEOTIDE SEQUENCE [LARGE SCALE GENOMIC DNA]</scope>
    <source>
        <strain evidence="12">NBRC 103263 / KCTC 29153 / YM16-304</strain>
    </source>
</reference>
<keyword evidence="2 10" id="KW-0444">Lipid biosynthesis</keyword>
<evidence type="ECO:0000256" key="5">
    <source>
        <dbReference type="ARBA" id="ARBA00022989"/>
    </source>
</evidence>
<dbReference type="GO" id="GO:0008654">
    <property type="term" value="P:phospholipid biosynthetic process"/>
    <property type="evidence" value="ECO:0007669"/>
    <property type="project" value="UniProtKB-UniRule"/>
</dbReference>
<comment type="similarity">
    <text evidence="10">Belongs to the PlsY family.</text>
</comment>
<feature type="transmembrane region" description="Helical" evidence="10">
    <location>
        <begin position="49"/>
        <end position="72"/>
    </location>
</feature>
<dbReference type="UniPathway" id="UPA00085"/>
<evidence type="ECO:0000256" key="2">
    <source>
        <dbReference type="ARBA" id="ARBA00022516"/>
    </source>
</evidence>
<evidence type="ECO:0000256" key="1">
    <source>
        <dbReference type="ARBA" id="ARBA00022475"/>
    </source>
</evidence>
<accession>A0A6C7ECF5</accession>
<evidence type="ECO:0000256" key="7">
    <source>
        <dbReference type="ARBA" id="ARBA00023136"/>
    </source>
</evidence>
<dbReference type="InterPro" id="IPR003811">
    <property type="entry name" value="G3P_acylTferase_PlsY"/>
</dbReference>
<dbReference type="KEGG" id="aym:YM304_37460"/>
<dbReference type="Proteomes" id="UP000011863">
    <property type="component" value="Chromosome"/>
</dbReference>
<keyword evidence="5 10" id="KW-1133">Transmembrane helix</keyword>
<feature type="transmembrane region" description="Helical" evidence="10">
    <location>
        <begin position="105"/>
        <end position="130"/>
    </location>
</feature>
<dbReference type="AlphaFoldDB" id="A0A6C7ECF5"/>
<gene>
    <name evidence="10" type="primary">plsY</name>
    <name evidence="11" type="ORF">YM304_37460</name>
</gene>
<keyword evidence="1 10" id="KW-1003">Cell membrane</keyword>
<evidence type="ECO:0000256" key="8">
    <source>
        <dbReference type="ARBA" id="ARBA00023209"/>
    </source>
</evidence>
<dbReference type="PANTHER" id="PTHR30309">
    <property type="entry name" value="INNER MEMBRANE PROTEIN YGIH"/>
    <property type="match status" value="1"/>
</dbReference>
<keyword evidence="12" id="KW-1185">Reference proteome</keyword>
<evidence type="ECO:0000256" key="9">
    <source>
        <dbReference type="ARBA" id="ARBA00023264"/>
    </source>
</evidence>
<comment type="subcellular location">
    <subcellularLocation>
        <location evidence="10">Cell membrane</location>
        <topology evidence="10">Multi-pass membrane protein</topology>
    </subcellularLocation>
</comment>
<evidence type="ECO:0000313" key="12">
    <source>
        <dbReference type="Proteomes" id="UP000011863"/>
    </source>
</evidence>
<feature type="transmembrane region" description="Helical" evidence="10">
    <location>
        <begin position="161"/>
        <end position="181"/>
    </location>
</feature>
<name>A0A6C7ECF5_ILUCY</name>
<feature type="transmembrane region" description="Helical" evidence="10">
    <location>
        <begin position="79"/>
        <end position="99"/>
    </location>
</feature>
<protein>
    <recommendedName>
        <fullName evidence="10">Glycerol-3-phosphate acyltransferase</fullName>
    </recommendedName>
    <alternativeName>
        <fullName evidence="10">Acyl-PO4 G3P acyltransferase</fullName>
    </alternativeName>
    <alternativeName>
        <fullName evidence="10">Acyl-phosphate--glycerol-3-phosphate acyltransferase</fullName>
    </alternativeName>
    <alternativeName>
        <fullName evidence="10">G3P acyltransferase</fullName>
        <shortName evidence="10">GPAT</shortName>
        <ecNumber evidence="10">2.3.1.275</ecNumber>
    </alternativeName>
    <alternativeName>
        <fullName evidence="10">Lysophosphatidic acid synthase</fullName>
        <shortName evidence="10">LPA synthase</shortName>
    </alternativeName>
</protein>